<evidence type="ECO:0000313" key="4">
    <source>
        <dbReference type="Proteomes" id="UP000192511"/>
    </source>
</evidence>
<dbReference type="InterPro" id="IPR008333">
    <property type="entry name" value="Cbr1-like_FAD-bd_dom"/>
</dbReference>
<dbReference type="InterPro" id="IPR017938">
    <property type="entry name" value="Riboflavin_synthase-like_b-brl"/>
</dbReference>
<dbReference type="Gene3D" id="2.40.30.10">
    <property type="entry name" value="Translation factors"/>
    <property type="match status" value="1"/>
</dbReference>
<accession>A0AAX0WZM6</accession>
<comment type="caution">
    <text evidence="3">The sequence shown here is derived from an EMBL/GenBank/DDBJ whole genome shotgun (WGS) entry which is preliminary data.</text>
</comment>
<reference evidence="3" key="1">
    <citation type="submission" date="2017-12" db="EMBL/GenBank/DDBJ databases">
        <title>FDA dAtabase for Regulatory Grade micrObial Sequences (FDA-ARGOS): Supporting development and validation of Infectious Disease Dx tests.</title>
        <authorList>
            <person name="Kerrigan L."/>
            <person name="Tallon L.J."/>
            <person name="Sadzewicz L."/>
            <person name="Sengamalay N."/>
            <person name="Ott S."/>
            <person name="Godinez A."/>
            <person name="Nagaraj S."/>
            <person name="Vavikolanu K."/>
            <person name="Vyas G."/>
            <person name="Nadendla S."/>
            <person name="Aluvathingal J."/>
            <person name="Sichtig H."/>
        </authorList>
    </citation>
    <scope>NUCLEOTIDE SEQUENCE [LARGE SCALE GENOMIC DNA]</scope>
    <source>
        <strain evidence="3">FDAARGOS_200</strain>
    </source>
</reference>
<sequence>MSVVNILKFKLEVIPANIPSQDGYIELHIKLYEIAISQWLQETSIMGTQIRLRGPFGKCYYYNPEKWLFDMLHFLQVFLLKLFLVMHSYKIICLFMTIALDDRINYI</sequence>
<dbReference type="Proteomes" id="UP000192511">
    <property type="component" value="Unassembled WGS sequence"/>
</dbReference>
<evidence type="ECO:0000256" key="1">
    <source>
        <dbReference type="SAM" id="Phobius"/>
    </source>
</evidence>
<name>A0AAX0WZM6_9GAMM</name>
<keyword evidence="4" id="KW-1185">Reference proteome</keyword>
<dbReference type="Pfam" id="PF00970">
    <property type="entry name" value="FAD_binding_6"/>
    <property type="match status" value="1"/>
</dbReference>
<dbReference type="AlphaFoldDB" id="A0AAX0WZM6"/>
<feature type="domain" description="Flavoprotein pyridine nucleotide cytochrome reductase-like FAD-binding" evidence="2">
    <location>
        <begin position="15"/>
        <end position="61"/>
    </location>
</feature>
<evidence type="ECO:0000313" key="3">
    <source>
        <dbReference type="EMBL" id="PNL73931.1"/>
    </source>
</evidence>
<feature type="transmembrane region" description="Helical" evidence="1">
    <location>
        <begin position="74"/>
        <end position="100"/>
    </location>
</feature>
<dbReference type="EMBL" id="NBTX02000001">
    <property type="protein sequence ID" value="PNL73931.1"/>
    <property type="molecule type" value="Genomic_DNA"/>
</dbReference>
<protein>
    <recommendedName>
        <fullName evidence="2">Flavoprotein pyridine nucleotide cytochrome reductase-like FAD-binding domain-containing protein</fullName>
    </recommendedName>
</protein>
<keyword evidence="1" id="KW-1133">Transmembrane helix</keyword>
<keyword evidence="1" id="KW-0472">Membrane</keyword>
<gene>
    <name evidence="3" type="ORF">A6J39_000230</name>
</gene>
<proteinExistence type="predicted"/>
<keyword evidence="1" id="KW-0812">Transmembrane</keyword>
<dbReference type="SUPFAM" id="SSF63380">
    <property type="entry name" value="Riboflavin synthase domain-like"/>
    <property type="match status" value="1"/>
</dbReference>
<evidence type="ECO:0000259" key="2">
    <source>
        <dbReference type="Pfam" id="PF00970"/>
    </source>
</evidence>
<organism evidence="3 4">
    <name type="scientific">Legionella anisa</name>
    <dbReference type="NCBI Taxonomy" id="28082"/>
    <lineage>
        <taxon>Bacteria</taxon>
        <taxon>Pseudomonadati</taxon>
        <taxon>Pseudomonadota</taxon>
        <taxon>Gammaproteobacteria</taxon>
        <taxon>Legionellales</taxon>
        <taxon>Legionellaceae</taxon>
        <taxon>Legionella</taxon>
    </lineage>
</organism>